<name>A0A1V4HX18_NITVU</name>
<keyword evidence="2" id="KW-1277">Toxin-antitoxin system</keyword>
<feature type="domain" description="Polymerase nucleotidyl transferase" evidence="10">
    <location>
        <begin position="12"/>
        <end position="88"/>
    </location>
</feature>
<evidence type="ECO:0000256" key="4">
    <source>
        <dbReference type="ARBA" id="ARBA00022695"/>
    </source>
</evidence>
<evidence type="ECO:0000313" key="12">
    <source>
        <dbReference type="Proteomes" id="UP000189940"/>
    </source>
</evidence>
<dbReference type="SUPFAM" id="SSF81301">
    <property type="entry name" value="Nucleotidyltransferase"/>
    <property type="match status" value="1"/>
</dbReference>
<evidence type="ECO:0000256" key="6">
    <source>
        <dbReference type="ARBA" id="ARBA00022741"/>
    </source>
</evidence>
<keyword evidence="6" id="KW-0547">Nucleotide-binding</keyword>
<dbReference type="CDD" id="cd05403">
    <property type="entry name" value="NT_KNTase_like"/>
    <property type="match status" value="1"/>
</dbReference>
<dbReference type="Gene3D" id="3.30.460.10">
    <property type="entry name" value="Beta Polymerase, domain 2"/>
    <property type="match status" value="1"/>
</dbReference>
<dbReference type="Pfam" id="PF01909">
    <property type="entry name" value="NTP_transf_2"/>
    <property type="match status" value="1"/>
</dbReference>
<evidence type="ECO:0000256" key="3">
    <source>
        <dbReference type="ARBA" id="ARBA00022679"/>
    </source>
</evidence>
<evidence type="ECO:0000256" key="2">
    <source>
        <dbReference type="ARBA" id="ARBA00022649"/>
    </source>
</evidence>
<evidence type="ECO:0000313" key="11">
    <source>
        <dbReference type="EMBL" id="OPH82506.1"/>
    </source>
</evidence>
<dbReference type="GO" id="GO:0046872">
    <property type="term" value="F:metal ion binding"/>
    <property type="evidence" value="ECO:0007669"/>
    <property type="project" value="UniProtKB-KW"/>
</dbReference>
<dbReference type="RefSeq" id="WP_079447277.1">
    <property type="nucleotide sequence ID" value="NZ_JAVDPZ010000007.1"/>
</dbReference>
<dbReference type="InterPro" id="IPR052038">
    <property type="entry name" value="Type-VII_TA_antitoxin"/>
</dbReference>
<accession>A0A1V4HX18</accession>
<gene>
    <name evidence="11" type="ORF">B2M20_12010</name>
</gene>
<dbReference type="AlphaFoldDB" id="A0A1V4HX18"/>
<protein>
    <submittedName>
        <fullName evidence="11">Nucleotidyltransferase</fullName>
    </submittedName>
</protein>
<reference evidence="11 12" key="1">
    <citation type="submission" date="2017-02" db="EMBL/GenBank/DDBJ databases">
        <title>Genome sequence of the nitrite-oxidizing bacterium Nitrobacter vulgaris strain Ab1.</title>
        <authorList>
            <person name="Mellbye B.L."/>
            <person name="Davis E.W."/>
            <person name="Spieck E."/>
            <person name="Chang J.H."/>
            <person name="Bottomley P.J."/>
            <person name="Sayavedra-Soto L.A."/>
        </authorList>
    </citation>
    <scope>NUCLEOTIDE SEQUENCE [LARGE SCALE GENOMIC DNA]</scope>
    <source>
        <strain evidence="11 12">Ab1</strain>
    </source>
</reference>
<keyword evidence="7" id="KW-0067">ATP-binding</keyword>
<comment type="similarity">
    <text evidence="9">Belongs to the MntA antitoxin family.</text>
</comment>
<dbReference type="Proteomes" id="UP000189940">
    <property type="component" value="Unassembled WGS sequence"/>
</dbReference>
<keyword evidence="3 11" id="KW-0808">Transferase</keyword>
<evidence type="ECO:0000259" key="10">
    <source>
        <dbReference type="Pfam" id="PF01909"/>
    </source>
</evidence>
<comment type="caution">
    <text evidence="11">The sequence shown here is derived from an EMBL/GenBank/DDBJ whole genome shotgun (WGS) entry which is preliminary data.</text>
</comment>
<evidence type="ECO:0000256" key="8">
    <source>
        <dbReference type="ARBA" id="ARBA00022842"/>
    </source>
</evidence>
<evidence type="ECO:0000256" key="5">
    <source>
        <dbReference type="ARBA" id="ARBA00022723"/>
    </source>
</evidence>
<evidence type="ECO:0000256" key="9">
    <source>
        <dbReference type="ARBA" id="ARBA00038276"/>
    </source>
</evidence>
<organism evidence="11 12">
    <name type="scientific">Nitrobacter vulgaris</name>
    <dbReference type="NCBI Taxonomy" id="29421"/>
    <lineage>
        <taxon>Bacteria</taxon>
        <taxon>Pseudomonadati</taxon>
        <taxon>Pseudomonadota</taxon>
        <taxon>Alphaproteobacteria</taxon>
        <taxon>Hyphomicrobiales</taxon>
        <taxon>Nitrobacteraceae</taxon>
        <taxon>Nitrobacter</taxon>
    </lineage>
</organism>
<dbReference type="PANTHER" id="PTHR33571:SF12">
    <property type="entry name" value="BSL3053 PROTEIN"/>
    <property type="match status" value="1"/>
</dbReference>
<dbReference type="STRING" id="29421.B2M20_12010"/>
<sequence>MIDREEIILSLRRLQPRLRERGISRLAIFGSRARGNPRPDSDLDVLVDIKPETKFSLIDLVGISHIIGDELGLSANMFMRRSLEPGLANTIRPEIIEVFND</sequence>
<dbReference type="InterPro" id="IPR002934">
    <property type="entry name" value="Polymerase_NTP_transf_dom"/>
</dbReference>
<evidence type="ECO:0000256" key="1">
    <source>
        <dbReference type="ARBA" id="ARBA00001946"/>
    </source>
</evidence>
<dbReference type="OrthoDB" id="559450at2"/>
<dbReference type="InterPro" id="IPR043519">
    <property type="entry name" value="NT_sf"/>
</dbReference>
<proteinExistence type="inferred from homology"/>
<keyword evidence="12" id="KW-1185">Reference proteome</keyword>
<keyword evidence="4" id="KW-0548">Nucleotidyltransferase</keyword>
<comment type="cofactor">
    <cofactor evidence="1">
        <name>Mg(2+)</name>
        <dbReference type="ChEBI" id="CHEBI:18420"/>
    </cofactor>
</comment>
<keyword evidence="8" id="KW-0460">Magnesium</keyword>
<dbReference type="PANTHER" id="PTHR33571">
    <property type="entry name" value="SSL8005 PROTEIN"/>
    <property type="match status" value="1"/>
</dbReference>
<dbReference type="EMBL" id="MWPQ01000044">
    <property type="protein sequence ID" value="OPH82506.1"/>
    <property type="molecule type" value="Genomic_DNA"/>
</dbReference>
<dbReference type="GO" id="GO:0005524">
    <property type="term" value="F:ATP binding"/>
    <property type="evidence" value="ECO:0007669"/>
    <property type="project" value="UniProtKB-KW"/>
</dbReference>
<keyword evidence="5" id="KW-0479">Metal-binding</keyword>
<dbReference type="GO" id="GO:0016779">
    <property type="term" value="F:nucleotidyltransferase activity"/>
    <property type="evidence" value="ECO:0007669"/>
    <property type="project" value="UniProtKB-KW"/>
</dbReference>
<evidence type="ECO:0000256" key="7">
    <source>
        <dbReference type="ARBA" id="ARBA00022840"/>
    </source>
</evidence>